<evidence type="ECO:0008006" key="3">
    <source>
        <dbReference type="Google" id="ProtNLM"/>
    </source>
</evidence>
<gene>
    <name evidence="1" type="ORF">C5471_11060</name>
</gene>
<evidence type="ECO:0000313" key="1">
    <source>
        <dbReference type="EMBL" id="NHB88220.1"/>
    </source>
</evidence>
<protein>
    <recommendedName>
        <fullName evidence="3">DNA-damage-inducible protein J</fullName>
    </recommendedName>
</protein>
<name>A0ABX0GJ70_9GAMM</name>
<proteinExistence type="predicted"/>
<comment type="caution">
    <text evidence="1">The sequence shown here is derived from an EMBL/GenBank/DDBJ whole genome shotgun (WGS) entry which is preliminary data.</text>
</comment>
<reference evidence="1 2" key="1">
    <citation type="submission" date="2018-02" db="EMBL/GenBank/DDBJ databases">
        <authorList>
            <person name="Machado R.A."/>
        </authorList>
    </citation>
    <scope>NUCLEOTIDE SEQUENCE [LARGE SCALE GENOMIC DNA]</scope>
    <source>
        <strain evidence="1 2">T327</strain>
    </source>
</reference>
<sequence length="74" mass="8279">MQEQDIFVLVLNAVARAVQDNNLDMSSFVRLVLTRVTKERHIPNATTQAAIRELESGGGTSVGTVDEFWDEIFK</sequence>
<organism evidence="1 2">
    <name type="scientific">Photorhabdus tasmaniensis</name>
    <dbReference type="NCBI Taxonomy" id="1004159"/>
    <lineage>
        <taxon>Bacteria</taxon>
        <taxon>Pseudomonadati</taxon>
        <taxon>Pseudomonadota</taxon>
        <taxon>Gammaproteobacteria</taxon>
        <taxon>Enterobacterales</taxon>
        <taxon>Morganellaceae</taxon>
        <taxon>Photorhabdus</taxon>
    </lineage>
</organism>
<evidence type="ECO:0000313" key="2">
    <source>
        <dbReference type="Proteomes" id="UP000697802"/>
    </source>
</evidence>
<keyword evidence="2" id="KW-1185">Reference proteome</keyword>
<accession>A0ABX0GJ70</accession>
<dbReference type="EMBL" id="PUJU01000019">
    <property type="protein sequence ID" value="NHB88220.1"/>
    <property type="molecule type" value="Genomic_DNA"/>
</dbReference>
<dbReference type="Proteomes" id="UP000697802">
    <property type="component" value="Unassembled WGS sequence"/>
</dbReference>